<name>A0ACC0A6F6_CATRO</name>
<dbReference type="Proteomes" id="UP001060085">
    <property type="component" value="Linkage Group LG06"/>
</dbReference>
<protein>
    <submittedName>
        <fullName evidence="1">Uncharacterized protein</fullName>
    </submittedName>
</protein>
<organism evidence="1 2">
    <name type="scientific">Catharanthus roseus</name>
    <name type="common">Madagascar periwinkle</name>
    <name type="synonym">Vinca rosea</name>
    <dbReference type="NCBI Taxonomy" id="4058"/>
    <lineage>
        <taxon>Eukaryota</taxon>
        <taxon>Viridiplantae</taxon>
        <taxon>Streptophyta</taxon>
        <taxon>Embryophyta</taxon>
        <taxon>Tracheophyta</taxon>
        <taxon>Spermatophyta</taxon>
        <taxon>Magnoliopsida</taxon>
        <taxon>eudicotyledons</taxon>
        <taxon>Gunneridae</taxon>
        <taxon>Pentapetalae</taxon>
        <taxon>asterids</taxon>
        <taxon>lamiids</taxon>
        <taxon>Gentianales</taxon>
        <taxon>Apocynaceae</taxon>
        <taxon>Rauvolfioideae</taxon>
        <taxon>Vinceae</taxon>
        <taxon>Catharanthinae</taxon>
        <taxon>Catharanthus</taxon>
    </lineage>
</organism>
<proteinExistence type="predicted"/>
<evidence type="ECO:0000313" key="1">
    <source>
        <dbReference type="EMBL" id="KAI5656485.1"/>
    </source>
</evidence>
<dbReference type="EMBL" id="CM044706">
    <property type="protein sequence ID" value="KAI5656485.1"/>
    <property type="molecule type" value="Genomic_DNA"/>
</dbReference>
<comment type="caution">
    <text evidence="1">The sequence shown here is derived from an EMBL/GenBank/DDBJ whole genome shotgun (WGS) entry which is preliminary data.</text>
</comment>
<sequence length="124" mass="13994">MGSTSEHKLQHLAIWEIIKTAPFAVSFQSRITISLKIKMTLQKSIICFKYAFQDKYIICSASLIASDNFGFCRGSSFRASEKIAAESTGLPHKCDRRLQPNLDKIHSGNYGLKAAFQFVILYKK</sequence>
<keyword evidence="2" id="KW-1185">Reference proteome</keyword>
<gene>
    <name evidence="1" type="ORF">M9H77_25278</name>
</gene>
<accession>A0ACC0A6F6</accession>
<evidence type="ECO:0000313" key="2">
    <source>
        <dbReference type="Proteomes" id="UP001060085"/>
    </source>
</evidence>
<reference evidence="2" key="1">
    <citation type="journal article" date="2023" name="Nat. Plants">
        <title>Single-cell RNA sequencing provides a high-resolution roadmap for understanding the multicellular compartmentation of specialized metabolism.</title>
        <authorList>
            <person name="Sun S."/>
            <person name="Shen X."/>
            <person name="Li Y."/>
            <person name="Li Y."/>
            <person name="Wang S."/>
            <person name="Li R."/>
            <person name="Zhang H."/>
            <person name="Shen G."/>
            <person name="Guo B."/>
            <person name="Wei J."/>
            <person name="Xu J."/>
            <person name="St-Pierre B."/>
            <person name="Chen S."/>
            <person name="Sun C."/>
        </authorList>
    </citation>
    <scope>NUCLEOTIDE SEQUENCE [LARGE SCALE GENOMIC DNA]</scope>
</reference>